<dbReference type="AlphaFoldDB" id="A0A1M6EJR0"/>
<evidence type="ECO:0000256" key="1">
    <source>
        <dbReference type="PROSITE-ProRule" id="PRU00110"/>
    </source>
</evidence>
<evidence type="ECO:0000313" key="4">
    <source>
        <dbReference type="Proteomes" id="UP000183994"/>
    </source>
</evidence>
<dbReference type="GO" id="GO:0004672">
    <property type="term" value="F:protein kinase activity"/>
    <property type="evidence" value="ECO:0007669"/>
    <property type="project" value="UniProtKB-ARBA"/>
</dbReference>
<accession>A0A1M6EJR0</accession>
<dbReference type="InterPro" id="IPR008207">
    <property type="entry name" value="Sig_transdc_His_kin_Hpt_dom"/>
</dbReference>
<feature type="domain" description="HPt" evidence="2">
    <location>
        <begin position="47"/>
        <end position="140"/>
    </location>
</feature>
<evidence type="ECO:0000313" key="3">
    <source>
        <dbReference type="EMBL" id="SHI85704.1"/>
    </source>
</evidence>
<reference evidence="4" key="1">
    <citation type="submission" date="2016-11" db="EMBL/GenBank/DDBJ databases">
        <authorList>
            <person name="Varghese N."/>
            <person name="Submissions S."/>
        </authorList>
    </citation>
    <scope>NUCLEOTIDE SEQUENCE [LARGE SCALE GENOMIC DNA]</scope>
    <source>
        <strain evidence="4">DSM 16219</strain>
    </source>
</reference>
<feature type="modified residue" description="Phosphohistidine" evidence="1">
    <location>
        <position position="86"/>
    </location>
</feature>
<name>A0A1M6EJR0_9BACT</name>
<dbReference type="EMBL" id="FQZU01000002">
    <property type="protein sequence ID" value="SHI85704.1"/>
    <property type="molecule type" value="Genomic_DNA"/>
</dbReference>
<dbReference type="InterPro" id="IPR036641">
    <property type="entry name" value="HPT_dom_sf"/>
</dbReference>
<dbReference type="Proteomes" id="UP000183994">
    <property type="component" value="Unassembled WGS sequence"/>
</dbReference>
<protein>
    <submittedName>
        <fullName evidence="3">Hpt domain-containing protein</fullName>
    </submittedName>
</protein>
<evidence type="ECO:0000259" key="2">
    <source>
        <dbReference type="PROSITE" id="PS50894"/>
    </source>
</evidence>
<organism evidence="3 4">
    <name type="scientific">Desulfatibacillum alkenivorans DSM 16219</name>
    <dbReference type="NCBI Taxonomy" id="1121393"/>
    <lineage>
        <taxon>Bacteria</taxon>
        <taxon>Pseudomonadati</taxon>
        <taxon>Thermodesulfobacteriota</taxon>
        <taxon>Desulfobacteria</taxon>
        <taxon>Desulfobacterales</taxon>
        <taxon>Desulfatibacillaceae</taxon>
        <taxon>Desulfatibacillum</taxon>
    </lineage>
</organism>
<keyword evidence="1" id="KW-0597">Phosphoprotein</keyword>
<keyword evidence="4" id="KW-1185">Reference proteome</keyword>
<dbReference type="SUPFAM" id="SSF47226">
    <property type="entry name" value="Histidine-containing phosphotransfer domain, HPT domain"/>
    <property type="match status" value="1"/>
</dbReference>
<dbReference type="RefSeq" id="WP_170868248.1">
    <property type="nucleotide sequence ID" value="NZ_FQZU01000002.1"/>
</dbReference>
<gene>
    <name evidence="3" type="ORF">SAMN02745216_00671</name>
</gene>
<dbReference type="STRING" id="1121393.SAMN02745216_00671"/>
<sequence>MNLHESVDNKTIEYGSDLAWSKARPVIAEQASLIFDKQKFFAQVMGDMNLAKKVLKIFMDEAPLLMRGLEKAVNDGALESCQAIAHKIAGTAGSISALSLWSAAKQMEQAVLEKENVNLRLMKDEVLLQFDLFKRVIGWWGVLDI</sequence>
<dbReference type="Pfam" id="PF01627">
    <property type="entry name" value="Hpt"/>
    <property type="match status" value="1"/>
</dbReference>
<dbReference type="PROSITE" id="PS50894">
    <property type="entry name" value="HPT"/>
    <property type="match status" value="1"/>
</dbReference>
<proteinExistence type="predicted"/>
<dbReference type="GO" id="GO:0000160">
    <property type="term" value="P:phosphorelay signal transduction system"/>
    <property type="evidence" value="ECO:0007669"/>
    <property type="project" value="InterPro"/>
</dbReference>
<dbReference type="Gene3D" id="1.20.120.160">
    <property type="entry name" value="HPT domain"/>
    <property type="match status" value="1"/>
</dbReference>